<dbReference type="InterPro" id="IPR024079">
    <property type="entry name" value="MetalloPept_cat_dom_sf"/>
</dbReference>
<dbReference type="Pfam" id="PF19030">
    <property type="entry name" value="TSP1_ADAMTS"/>
    <property type="match status" value="1"/>
</dbReference>
<evidence type="ECO:0000259" key="16">
    <source>
        <dbReference type="PROSITE" id="PS50215"/>
    </source>
</evidence>
<feature type="disulfide bond" evidence="14">
    <location>
        <begin position="277"/>
        <end position="309"/>
    </location>
</feature>
<comment type="subcellular location">
    <subcellularLocation>
        <location evidence="1">Secreted</location>
    </subcellularLocation>
</comment>
<keyword evidence="13" id="KW-0106">Calcium</keyword>
<evidence type="ECO:0000256" key="15">
    <source>
        <dbReference type="PROSITE-ProRule" id="PRU00276"/>
    </source>
</evidence>
<feature type="disulfide bond" evidence="14">
    <location>
        <begin position="189"/>
        <end position="215"/>
    </location>
</feature>
<evidence type="ECO:0000256" key="8">
    <source>
        <dbReference type="ARBA" id="ARBA00023049"/>
    </source>
</evidence>
<dbReference type="PRINTS" id="PR01857">
    <property type="entry name" value="ADAMTSFAMILY"/>
</dbReference>
<evidence type="ECO:0000256" key="6">
    <source>
        <dbReference type="ARBA" id="ARBA00022801"/>
    </source>
</evidence>
<dbReference type="OrthoDB" id="6613309at2759"/>
<dbReference type="Gene3D" id="2.60.120.830">
    <property type="match status" value="1"/>
</dbReference>
<feature type="binding site" evidence="13 15">
    <location>
        <position position="181"/>
    </location>
    <ligand>
        <name>Zn(2+)</name>
        <dbReference type="ChEBI" id="CHEBI:29105"/>
        <note>catalytic</note>
    </ligand>
</feature>
<dbReference type="SUPFAM" id="SSF82895">
    <property type="entry name" value="TSP-1 type 1 repeat"/>
    <property type="match status" value="2"/>
</dbReference>
<keyword evidence="4" id="KW-0165">Cleavage on pair of basic residues</keyword>
<feature type="binding site" evidence="13 15">
    <location>
        <position position="171"/>
    </location>
    <ligand>
        <name>Zn(2+)</name>
        <dbReference type="ChEBI" id="CHEBI:29105"/>
        <note>catalytic</note>
    </ligand>
</feature>
<evidence type="ECO:0000256" key="3">
    <source>
        <dbReference type="ARBA" id="ARBA00022670"/>
    </source>
</evidence>
<dbReference type="InterPro" id="IPR000884">
    <property type="entry name" value="TSP1_rpt"/>
</dbReference>
<feature type="active site" evidence="12 15">
    <location>
        <position position="172"/>
    </location>
</feature>
<dbReference type="Proteomes" id="UP001152798">
    <property type="component" value="Chromosome 7"/>
</dbReference>
<dbReference type="InterPro" id="IPR013273">
    <property type="entry name" value="ADAMTS/ADAMTS-like"/>
</dbReference>
<dbReference type="GO" id="GO:0006508">
    <property type="term" value="P:proteolysis"/>
    <property type="evidence" value="ECO:0007669"/>
    <property type="project" value="UniProtKB-KW"/>
</dbReference>
<keyword evidence="6" id="KW-0378">Hydrolase</keyword>
<keyword evidence="18" id="KW-1185">Reference proteome</keyword>
<dbReference type="Pfam" id="PF05986">
    <property type="entry name" value="ADAMTS_spacer1"/>
    <property type="match status" value="1"/>
</dbReference>
<evidence type="ECO:0000313" key="18">
    <source>
        <dbReference type="Proteomes" id="UP001152798"/>
    </source>
</evidence>
<name>A0A9P0HTB1_NEZVI</name>
<feature type="disulfide bond" evidence="14">
    <location>
        <begin position="130"/>
        <end position="137"/>
    </location>
</feature>
<dbReference type="InterPro" id="IPR050439">
    <property type="entry name" value="ADAMTS_ADAMTS-like"/>
</dbReference>
<feature type="disulfide bond" evidence="14">
    <location>
        <begin position="258"/>
        <end position="282"/>
    </location>
</feature>
<feature type="disulfide bond" evidence="14">
    <location>
        <begin position="337"/>
        <end position="374"/>
    </location>
</feature>
<dbReference type="PANTHER" id="PTHR13723">
    <property type="entry name" value="ADAMTS A DISINTEGRIN AND METALLOPROTEASE WITH THROMBOSPONDIN MOTIFS PROTEASE"/>
    <property type="match status" value="1"/>
</dbReference>
<evidence type="ECO:0000256" key="5">
    <source>
        <dbReference type="ARBA" id="ARBA00022723"/>
    </source>
</evidence>
<dbReference type="InterPro" id="IPR041645">
    <property type="entry name" value="ADAMTS_CR_2"/>
</dbReference>
<dbReference type="Pfam" id="PF19236">
    <property type="entry name" value="ADAMTS_CR_3"/>
    <property type="match status" value="1"/>
</dbReference>
<evidence type="ECO:0000256" key="7">
    <source>
        <dbReference type="ARBA" id="ARBA00022833"/>
    </source>
</evidence>
<dbReference type="InterPro" id="IPR001590">
    <property type="entry name" value="Peptidase_M12B"/>
</dbReference>
<evidence type="ECO:0000256" key="4">
    <source>
        <dbReference type="ARBA" id="ARBA00022685"/>
    </source>
</evidence>
<comment type="cofactor">
    <cofactor evidence="13">
        <name>Zn(2+)</name>
        <dbReference type="ChEBI" id="CHEBI:29105"/>
    </cofactor>
    <text evidence="13">Binds 1 zinc ion per subunit.</text>
</comment>
<feature type="disulfide bond" evidence="14">
    <location>
        <begin position="149"/>
        <end position="231"/>
    </location>
</feature>
<dbReference type="PROSITE" id="PS50215">
    <property type="entry name" value="ADAM_MEPRO"/>
    <property type="match status" value="1"/>
</dbReference>
<feature type="binding site" evidence="13 15">
    <location>
        <position position="175"/>
    </location>
    <ligand>
        <name>Zn(2+)</name>
        <dbReference type="ChEBI" id="CHEBI:29105"/>
        <note>catalytic</note>
    </ligand>
</feature>
<dbReference type="Gene3D" id="3.40.1620.60">
    <property type="match status" value="1"/>
</dbReference>
<keyword evidence="10 14" id="KW-1015">Disulfide bond</keyword>
<proteinExistence type="predicted"/>
<dbReference type="SMART" id="SM00608">
    <property type="entry name" value="ACR"/>
    <property type="match status" value="1"/>
</dbReference>
<feature type="disulfide bond" evidence="14">
    <location>
        <begin position="352"/>
        <end position="364"/>
    </location>
</feature>
<dbReference type="InterPro" id="IPR006586">
    <property type="entry name" value="ADAM_Cys-rich"/>
</dbReference>
<dbReference type="FunFam" id="2.20.100.10:FF:000006">
    <property type="entry name" value="A disintegrin and metalloproteinase with thrombospondin motifs 1"/>
    <property type="match status" value="1"/>
</dbReference>
<keyword evidence="9" id="KW-0865">Zymogen</keyword>
<feature type="binding site" evidence="13">
    <location>
        <position position="231"/>
    </location>
    <ligand>
        <name>Ca(2+)</name>
        <dbReference type="ChEBI" id="CHEBI:29108"/>
        <label>1</label>
    </ligand>
</feature>
<dbReference type="Gene3D" id="2.20.100.10">
    <property type="entry name" value="Thrombospondin type-1 (TSP1) repeat"/>
    <property type="match status" value="2"/>
</dbReference>
<feature type="disulfide bond" evidence="14">
    <location>
        <begin position="303"/>
        <end position="314"/>
    </location>
</feature>
<comment type="caution">
    <text evidence="15">Lacks conserved residue(s) required for the propagation of feature annotation.</text>
</comment>
<feature type="disulfide bond" evidence="14">
    <location>
        <begin position="101"/>
        <end position="155"/>
    </location>
</feature>
<keyword evidence="8" id="KW-0482">Metalloprotease</keyword>
<dbReference type="PANTHER" id="PTHR13723:SF200">
    <property type="entry name" value="ADAM METALLOPEPTIDASE WITH THROMBOSPONDIN TYPE 1 MOTIF B, ISOFORM B"/>
    <property type="match status" value="1"/>
</dbReference>
<organism evidence="17 18">
    <name type="scientific">Nezara viridula</name>
    <name type="common">Southern green stink bug</name>
    <name type="synonym">Cimex viridulus</name>
    <dbReference type="NCBI Taxonomy" id="85310"/>
    <lineage>
        <taxon>Eukaryota</taxon>
        <taxon>Metazoa</taxon>
        <taxon>Ecdysozoa</taxon>
        <taxon>Arthropoda</taxon>
        <taxon>Hexapoda</taxon>
        <taxon>Insecta</taxon>
        <taxon>Pterygota</taxon>
        <taxon>Neoptera</taxon>
        <taxon>Paraneoptera</taxon>
        <taxon>Hemiptera</taxon>
        <taxon>Heteroptera</taxon>
        <taxon>Panheteroptera</taxon>
        <taxon>Pentatomomorpha</taxon>
        <taxon>Pentatomoidea</taxon>
        <taxon>Pentatomidae</taxon>
        <taxon>Pentatominae</taxon>
        <taxon>Nezara</taxon>
    </lineage>
</organism>
<dbReference type="InterPro" id="IPR045371">
    <property type="entry name" value="ADAMTS_CR_3"/>
</dbReference>
<dbReference type="PRINTS" id="PR01705">
    <property type="entry name" value="TSP1REPEAT"/>
</dbReference>
<evidence type="ECO:0000256" key="9">
    <source>
        <dbReference type="ARBA" id="ARBA00023145"/>
    </source>
</evidence>
<evidence type="ECO:0000256" key="10">
    <source>
        <dbReference type="ARBA" id="ARBA00023157"/>
    </source>
</evidence>
<evidence type="ECO:0000256" key="13">
    <source>
        <dbReference type="PIRSR" id="PIRSR613273-2"/>
    </source>
</evidence>
<evidence type="ECO:0000256" key="14">
    <source>
        <dbReference type="PIRSR" id="PIRSR613273-3"/>
    </source>
</evidence>
<evidence type="ECO:0000256" key="2">
    <source>
        <dbReference type="ARBA" id="ARBA00022525"/>
    </source>
</evidence>
<dbReference type="GO" id="GO:0046872">
    <property type="term" value="F:metal ion binding"/>
    <property type="evidence" value="ECO:0007669"/>
    <property type="project" value="UniProtKB-KW"/>
</dbReference>
<dbReference type="InterPro" id="IPR036383">
    <property type="entry name" value="TSP1_rpt_sf"/>
</dbReference>
<keyword evidence="5 13" id="KW-0479">Metal-binding</keyword>
<feature type="binding site" evidence="13">
    <location>
        <position position="26"/>
    </location>
    <ligand>
        <name>Ca(2+)</name>
        <dbReference type="ChEBI" id="CHEBI:29108"/>
        <label>1</label>
    </ligand>
</feature>
<evidence type="ECO:0000256" key="12">
    <source>
        <dbReference type="PIRSR" id="PIRSR613273-1"/>
    </source>
</evidence>
<sequence>MYRVMIENKTRTVRSDPRLSVPRYLECCVISDLKFIDHHKARDVEEYVLTIMNIVSNYYHDASIGHLIDVVVVRLVHLHKEKEELDLDISPKAAEALDSLCKWQLGLNPKDKGHPNHHDLAVLLTRHDLCSTGKAACGLLGLAYVGTVCNTQRACSINEDTGLSLGPTVAHEMGHNMGCHHDVVSDNGCSGKLPDGSGTVMNPSVGAVTTEWSNCSKSFIANLLSNRMGECLLNEPKDHNYPVQDLLVGAIYDADQQCKFVFGDNYVHCKIGGDKFCDKLWCKEIGGGKCFSRGQIVSDGTSCGQNKWCYQKLCIPIGERPTAIDGGWSDWGTWTDCSRTCGGGVSMRQRLCNKPTPSHGGRYCTGVKHEYKICNSKDCSEREPTFRELQCTQQNEIPFKGQLHKWTPFTAPDSDPNPCALYCVNERRSLVKLQPRVKDGTRCRAGSKDTCIHGACIPVGCDWVIESHSVEDICGVCNGDGTTCRLVNDTFNSAKGVGYVKVVTIPKGSTNIDIEELAPSDNILAAGNSEKVYFNANNTEKPPGEFNIGGVIALYTKPEEDREELHIRGPTKEDIIFYYVYFKDENPGVRYVYASPVPQPDFTPIYRWEFLEWGACSARCGGGSEICKPSCIEQTHGKVNENSCDAKSKPEPLTRTCNLQKCRTKWKTWGWGPCSGCMYKTGERKRQVECVMELPSHSDGDEIIVDEKECCTPKPITKELCNSSKPCNSSATKLMKEVHGRGWNSDLDESFYKFLYNTSGVTDIVKNFVKRSDKQWLNSTTNNSVPIIEDKMDPKDFLLYMVNQSECGNEIFNLTEVEFETVGDSIPTFNMGNQTVIRGEEAINFFKKTVQGIEKILKSRTAISSTVNTKDVQLLD</sequence>
<dbReference type="GO" id="GO:0031012">
    <property type="term" value="C:extracellular matrix"/>
    <property type="evidence" value="ECO:0007669"/>
    <property type="project" value="TreeGrafter"/>
</dbReference>
<accession>A0A9P0HTB1</accession>
<dbReference type="SUPFAM" id="SSF55486">
    <property type="entry name" value="Metalloproteases ('zincins'), catalytic domain"/>
    <property type="match status" value="1"/>
</dbReference>
<dbReference type="GO" id="GO:0005576">
    <property type="term" value="C:extracellular region"/>
    <property type="evidence" value="ECO:0007669"/>
    <property type="project" value="UniProtKB-SubCell"/>
</dbReference>
<dbReference type="EMBL" id="OV725083">
    <property type="protein sequence ID" value="CAH1407332.1"/>
    <property type="molecule type" value="Genomic_DNA"/>
</dbReference>
<evidence type="ECO:0000313" key="17">
    <source>
        <dbReference type="EMBL" id="CAH1407332.1"/>
    </source>
</evidence>
<dbReference type="Gene3D" id="3.40.390.10">
    <property type="entry name" value="Collagenase (Catalytic Domain)"/>
    <property type="match status" value="1"/>
</dbReference>
<dbReference type="Pfam" id="PF17771">
    <property type="entry name" value="ADAMTS_CR_2"/>
    <property type="match status" value="1"/>
</dbReference>
<dbReference type="GO" id="GO:0030198">
    <property type="term" value="P:extracellular matrix organization"/>
    <property type="evidence" value="ECO:0007669"/>
    <property type="project" value="InterPro"/>
</dbReference>
<keyword evidence="7 13" id="KW-0862">Zinc</keyword>
<keyword evidence="11" id="KW-0325">Glycoprotein</keyword>
<dbReference type="InterPro" id="IPR010294">
    <property type="entry name" value="ADAMTS_spacer1"/>
</dbReference>
<feature type="domain" description="Peptidase M12B" evidence="16">
    <location>
        <begin position="23"/>
        <end position="236"/>
    </location>
</feature>
<feature type="disulfide bond" evidence="14">
    <location>
        <begin position="269"/>
        <end position="290"/>
    </location>
</feature>
<feature type="binding site" evidence="13">
    <location>
        <position position="119"/>
    </location>
    <ligand>
        <name>Ca(2+)</name>
        <dbReference type="ChEBI" id="CHEBI:29108"/>
        <label>1</label>
    </ligand>
</feature>
<dbReference type="Pfam" id="PF00090">
    <property type="entry name" value="TSP_1"/>
    <property type="match status" value="1"/>
</dbReference>
<keyword evidence="3" id="KW-0645">Protease</keyword>
<dbReference type="PROSITE" id="PS50092">
    <property type="entry name" value="TSP1"/>
    <property type="match status" value="3"/>
</dbReference>
<dbReference type="AlphaFoldDB" id="A0A9P0HTB1"/>
<dbReference type="Pfam" id="PF01421">
    <property type="entry name" value="Reprolysin"/>
    <property type="match status" value="1"/>
</dbReference>
<feature type="disulfide bond" evidence="14">
    <location>
        <begin position="341"/>
        <end position="379"/>
    </location>
</feature>
<dbReference type="SMART" id="SM00209">
    <property type="entry name" value="TSP1"/>
    <property type="match status" value="3"/>
</dbReference>
<feature type="binding site" evidence="13">
    <location>
        <position position="26"/>
    </location>
    <ligand>
        <name>Ca(2+)</name>
        <dbReference type="ChEBI" id="CHEBI:29108"/>
        <label>2</label>
    </ligand>
</feature>
<dbReference type="GO" id="GO:0004222">
    <property type="term" value="F:metalloendopeptidase activity"/>
    <property type="evidence" value="ECO:0007669"/>
    <property type="project" value="InterPro"/>
</dbReference>
<reference evidence="17" key="1">
    <citation type="submission" date="2022-01" db="EMBL/GenBank/DDBJ databases">
        <authorList>
            <person name="King R."/>
        </authorList>
    </citation>
    <scope>NUCLEOTIDE SEQUENCE</scope>
</reference>
<keyword evidence="2" id="KW-0964">Secreted</keyword>
<evidence type="ECO:0000256" key="11">
    <source>
        <dbReference type="ARBA" id="ARBA00023180"/>
    </source>
</evidence>
<protein>
    <recommendedName>
        <fullName evidence="16">Peptidase M12B domain-containing protein</fullName>
    </recommendedName>
</protein>
<gene>
    <name evidence="17" type="ORF">NEZAVI_LOCUS15067</name>
</gene>
<evidence type="ECO:0000256" key="1">
    <source>
        <dbReference type="ARBA" id="ARBA00004613"/>
    </source>
</evidence>